<reference evidence="1 2" key="1">
    <citation type="journal article" date="2022" name="Plant J.">
        <title>Chromosome-level genome of Camellia lanceoleosa provides a valuable resource for understanding genome evolution and self-incompatibility.</title>
        <authorList>
            <person name="Gong W."/>
            <person name="Xiao S."/>
            <person name="Wang L."/>
            <person name="Liao Z."/>
            <person name="Chang Y."/>
            <person name="Mo W."/>
            <person name="Hu G."/>
            <person name="Li W."/>
            <person name="Zhao G."/>
            <person name="Zhu H."/>
            <person name="Hu X."/>
            <person name="Ji K."/>
            <person name="Xiang X."/>
            <person name="Song Q."/>
            <person name="Yuan D."/>
            <person name="Jin S."/>
            <person name="Zhang L."/>
        </authorList>
    </citation>
    <scope>NUCLEOTIDE SEQUENCE [LARGE SCALE GENOMIC DNA]</scope>
    <source>
        <strain evidence="1">SQ_2022a</strain>
    </source>
</reference>
<name>A0ACC0FWE7_9ERIC</name>
<dbReference type="Proteomes" id="UP001060215">
    <property type="component" value="Chromosome 12"/>
</dbReference>
<proteinExistence type="predicted"/>
<evidence type="ECO:0000313" key="1">
    <source>
        <dbReference type="EMBL" id="KAI7993193.1"/>
    </source>
</evidence>
<protein>
    <submittedName>
        <fullName evidence="1">Uncharacterized protein</fullName>
    </submittedName>
</protein>
<dbReference type="EMBL" id="CM045769">
    <property type="protein sequence ID" value="KAI7993193.1"/>
    <property type="molecule type" value="Genomic_DNA"/>
</dbReference>
<sequence length="156" mass="17085">MNFNFTTAAPALALPSSATSASPLLPPSSSYQSPISGHSLPPLFLSLSLSLYASSSVSLLDPISASLFPSLQLNSLLSLTAAPPPPRSDVAILRWRGSDKETQSGVQGLTSDGGARRRRRRRRRETSLRHQWRIVHRPCYCEPALNLWLLCLNHCH</sequence>
<organism evidence="1 2">
    <name type="scientific">Camellia lanceoleosa</name>
    <dbReference type="NCBI Taxonomy" id="1840588"/>
    <lineage>
        <taxon>Eukaryota</taxon>
        <taxon>Viridiplantae</taxon>
        <taxon>Streptophyta</taxon>
        <taxon>Embryophyta</taxon>
        <taxon>Tracheophyta</taxon>
        <taxon>Spermatophyta</taxon>
        <taxon>Magnoliopsida</taxon>
        <taxon>eudicotyledons</taxon>
        <taxon>Gunneridae</taxon>
        <taxon>Pentapetalae</taxon>
        <taxon>asterids</taxon>
        <taxon>Ericales</taxon>
        <taxon>Theaceae</taxon>
        <taxon>Camellia</taxon>
    </lineage>
</organism>
<accession>A0ACC0FWE7</accession>
<evidence type="ECO:0000313" key="2">
    <source>
        <dbReference type="Proteomes" id="UP001060215"/>
    </source>
</evidence>
<keyword evidence="2" id="KW-1185">Reference proteome</keyword>
<comment type="caution">
    <text evidence="1">The sequence shown here is derived from an EMBL/GenBank/DDBJ whole genome shotgun (WGS) entry which is preliminary data.</text>
</comment>
<gene>
    <name evidence="1" type="ORF">LOK49_LG11G01283</name>
</gene>